<dbReference type="GO" id="GO:0003964">
    <property type="term" value="F:RNA-directed DNA polymerase activity"/>
    <property type="evidence" value="ECO:0007669"/>
    <property type="project" value="UniProtKB-KW"/>
</dbReference>
<keyword evidence="4" id="KW-0479">Metal-binding</keyword>
<comment type="catalytic activity">
    <reaction evidence="9">
        <text>DNA(n) + a 2'-deoxyribonucleoside 5'-triphosphate = DNA(n+1) + diphosphate</text>
        <dbReference type="Rhea" id="RHEA:22508"/>
        <dbReference type="Rhea" id="RHEA-COMP:17339"/>
        <dbReference type="Rhea" id="RHEA-COMP:17340"/>
        <dbReference type="ChEBI" id="CHEBI:33019"/>
        <dbReference type="ChEBI" id="CHEBI:61560"/>
        <dbReference type="ChEBI" id="CHEBI:173112"/>
        <dbReference type="EC" id="2.7.7.49"/>
    </reaction>
</comment>
<evidence type="ECO:0000256" key="2">
    <source>
        <dbReference type="ARBA" id="ARBA00022679"/>
    </source>
</evidence>
<dbReference type="PATRIC" id="fig|1430.6.peg.2129"/>
<name>A0A160LK51_BACTI</name>
<dbReference type="PRINTS" id="PR00866">
    <property type="entry name" value="RNADNAPOLMS"/>
</dbReference>
<dbReference type="InterPro" id="IPR043502">
    <property type="entry name" value="DNA/RNA_pol_sf"/>
</dbReference>
<evidence type="ECO:0000256" key="1">
    <source>
        <dbReference type="ARBA" id="ARBA00012493"/>
    </source>
</evidence>
<evidence type="ECO:0000256" key="10">
    <source>
        <dbReference type="SAM" id="MobiDB-lite"/>
    </source>
</evidence>
<evidence type="ECO:0000313" key="11">
    <source>
        <dbReference type="EMBL" id="AND28513.1"/>
    </source>
</evidence>
<evidence type="ECO:0000256" key="9">
    <source>
        <dbReference type="ARBA" id="ARBA00048173"/>
    </source>
</evidence>
<keyword evidence="3" id="KW-0548">Nucleotidyltransferase</keyword>
<keyword evidence="2" id="KW-0808">Transferase</keyword>
<dbReference type="InterPro" id="IPR051083">
    <property type="entry name" value="GrpII_Intron_Splice-Mob/Def"/>
</dbReference>
<protein>
    <recommendedName>
        <fullName evidence="1">RNA-directed DNA polymerase</fullName>
        <ecNumber evidence="1">2.7.7.49</ecNumber>
    </recommendedName>
</protein>
<evidence type="ECO:0000256" key="6">
    <source>
        <dbReference type="ARBA" id="ARBA00022918"/>
    </source>
</evidence>
<evidence type="ECO:0000256" key="8">
    <source>
        <dbReference type="ARBA" id="ARBA00034120"/>
    </source>
</evidence>
<geneLocation type="plasmid" evidence="11">
    <name>pAM65-52-3-235K</name>
</geneLocation>
<evidence type="ECO:0000256" key="3">
    <source>
        <dbReference type="ARBA" id="ARBA00022695"/>
    </source>
</evidence>
<dbReference type="AlphaFoldDB" id="A0A160LK51"/>
<comment type="similarity">
    <text evidence="8">Belongs to the bacterial reverse transcriptase family.</text>
</comment>
<dbReference type="GO" id="GO:0046872">
    <property type="term" value="F:metal ion binding"/>
    <property type="evidence" value="ECO:0007669"/>
    <property type="project" value="UniProtKB-KW"/>
</dbReference>
<keyword evidence="5" id="KW-0460">Magnesium</keyword>
<keyword evidence="11" id="KW-0614">Plasmid</keyword>
<dbReference type="SUPFAM" id="SSF56672">
    <property type="entry name" value="DNA/RNA polymerases"/>
    <property type="match status" value="1"/>
</dbReference>
<feature type="region of interest" description="Disordered" evidence="10">
    <location>
        <begin position="17"/>
        <end position="38"/>
    </location>
</feature>
<dbReference type="GO" id="GO:0003723">
    <property type="term" value="F:RNA binding"/>
    <property type="evidence" value="ECO:0007669"/>
    <property type="project" value="InterPro"/>
</dbReference>
<keyword evidence="6 11" id="KW-0695">RNA-directed DNA polymerase</keyword>
<proteinExistence type="inferred from homology"/>
<dbReference type="Pfam" id="PF00078">
    <property type="entry name" value="RVT_1"/>
    <property type="match status" value="1"/>
</dbReference>
<dbReference type="PANTHER" id="PTHR34047:SF7">
    <property type="entry name" value="RNA-DIRECTED DNA POLYMERASE"/>
    <property type="match status" value="1"/>
</dbReference>
<evidence type="ECO:0000256" key="7">
    <source>
        <dbReference type="ARBA" id="ARBA00023118"/>
    </source>
</evidence>
<evidence type="ECO:0000256" key="5">
    <source>
        <dbReference type="ARBA" id="ARBA00022842"/>
    </source>
</evidence>
<keyword evidence="7" id="KW-0051">Antiviral defense</keyword>
<organism evidence="11">
    <name type="scientific">Bacillus thuringiensis subsp. israelensis</name>
    <dbReference type="NCBI Taxonomy" id="1430"/>
    <lineage>
        <taxon>Bacteria</taxon>
        <taxon>Bacillati</taxon>
        <taxon>Bacillota</taxon>
        <taxon>Bacilli</taxon>
        <taxon>Bacillales</taxon>
        <taxon>Bacillaceae</taxon>
        <taxon>Bacillus</taxon>
        <taxon>Bacillus cereus group</taxon>
    </lineage>
</organism>
<gene>
    <name evidence="11" type="ORF">ATN07_32825</name>
</gene>
<sequence>MLHPSLGHLKLTRRRLRDISGPGTGVRSRELHHSSSNKRTCFRRTIKQEDKKRKGIDMYYTHNTKNQNDSKYQRFSTTKLKSEEITIEQYREFEAINKQILGLTKKIKDWLTNNQSAIKYSIFNLPKMTGGFRTIKAPEEKLKSFMREIKFDLESIGIVPHDSAYAYIPNRDCLKAIQCHQRNKSNWFLKMDLEKFFNNCSEQVITIQLKKLYPFSLMTETDYKSFISSLCGLACHENELPQGTPLSPILTNWLMISIDTQINNALAKRSGESFIYTRYADDCAPRKCA</sequence>
<dbReference type="PROSITE" id="PS50878">
    <property type="entry name" value="RT_POL"/>
    <property type="match status" value="1"/>
</dbReference>
<dbReference type="InterPro" id="IPR000477">
    <property type="entry name" value="RT_dom"/>
</dbReference>
<dbReference type="EC" id="2.7.7.49" evidence="1"/>
<evidence type="ECO:0000256" key="4">
    <source>
        <dbReference type="ARBA" id="ARBA00022723"/>
    </source>
</evidence>
<reference evidence="11" key="1">
    <citation type="journal article" date="2017" name="Res. Microbiol.">
        <title>Comparative genomics of extrachromosomal elements in Bacillus thuringiensis subsp. israelensis.</title>
        <authorList>
            <person name="Bolotin A."/>
            <person name="Gillis A."/>
            <person name="Sanchis V."/>
            <person name="Nielsen-LeRoux C."/>
            <person name="Mahillon J."/>
            <person name="Lereclus D."/>
            <person name="Sorokin A."/>
        </authorList>
    </citation>
    <scope>NUCLEOTIDE SEQUENCE</scope>
    <source>
        <strain evidence="11">AM65-52</strain>
        <plasmid evidence="11">pAM65-52-3-235K</plasmid>
    </source>
</reference>
<accession>A0A160LK51</accession>
<dbReference type="PANTHER" id="PTHR34047">
    <property type="entry name" value="NUCLEAR INTRON MATURASE 1, MITOCHONDRIAL-RELATED"/>
    <property type="match status" value="1"/>
</dbReference>
<dbReference type="InterPro" id="IPR000123">
    <property type="entry name" value="Reverse_transcriptase_msDNA"/>
</dbReference>
<dbReference type="GO" id="GO:0051607">
    <property type="term" value="P:defense response to virus"/>
    <property type="evidence" value="ECO:0007669"/>
    <property type="project" value="UniProtKB-KW"/>
</dbReference>
<dbReference type="EMBL" id="CP013278">
    <property type="protein sequence ID" value="AND28513.1"/>
    <property type="molecule type" value="Genomic_DNA"/>
</dbReference>